<dbReference type="PANTHER" id="PTHR39550:SF1">
    <property type="entry name" value="SLL0658 PROTEIN"/>
    <property type="match status" value="1"/>
</dbReference>
<gene>
    <name evidence="1" type="ORF">H663_006980</name>
</gene>
<proteinExistence type="predicted"/>
<dbReference type="OrthoDB" id="9796404at2"/>
<dbReference type="InterPro" id="IPR021799">
    <property type="entry name" value="PIN-like_prokaryotic"/>
</dbReference>
<dbReference type="STRING" id="1293045.H663_05210"/>
<name>A0A2T7UF19_9BURK</name>
<sequence>MPERSAVLVSNTTPLIALTAALGSLDILKFMYARVVVPFEVAQEVRAGGQTSFGVDAFQAADWLDIQDRPVTLLPFLKNSLDAGEASVIQTALNLSLPLVCIDEVVGRRTARLCGLNLTGSLGILLKARQLGFSVDLPHAIENMRRHGIWLSPSLIASVLGNPQ</sequence>
<dbReference type="Pfam" id="PF11848">
    <property type="entry name" value="DUF3368"/>
    <property type="match status" value="1"/>
</dbReference>
<keyword evidence="2" id="KW-1185">Reference proteome</keyword>
<comment type="caution">
    <text evidence="1">The sequence shown here is derived from an EMBL/GenBank/DDBJ whole genome shotgun (WGS) entry which is preliminary data.</text>
</comment>
<dbReference type="PANTHER" id="PTHR39550">
    <property type="entry name" value="SLL0658 PROTEIN"/>
    <property type="match status" value="1"/>
</dbReference>
<evidence type="ECO:0000313" key="1">
    <source>
        <dbReference type="EMBL" id="PVE43310.1"/>
    </source>
</evidence>
<evidence type="ECO:0000313" key="2">
    <source>
        <dbReference type="Proteomes" id="UP000037507"/>
    </source>
</evidence>
<accession>A0A2T7UF19</accession>
<dbReference type="Proteomes" id="UP000037507">
    <property type="component" value="Unassembled WGS sequence"/>
</dbReference>
<dbReference type="AlphaFoldDB" id="A0A2T7UF19"/>
<dbReference type="EMBL" id="LFYT02000006">
    <property type="protein sequence ID" value="PVE43310.1"/>
    <property type="molecule type" value="Genomic_DNA"/>
</dbReference>
<protein>
    <submittedName>
        <fullName evidence="1">DUF3368 domain-containing protein</fullName>
    </submittedName>
</protein>
<organism evidence="1 2">
    <name type="scientific">Limnohabitans planktonicus II-D5</name>
    <dbReference type="NCBI Taxonomy" id="1293045"/>
    <lineage>
        <taxon>Bacteria</taxon>
        <taxon>Pseudomonadati</taxon>
        <taxon>Pseudomonadota</taxon>
        <taxon>Betaproteobacteria</taxon>
        <taxon>Burkholderiales</taxon>
        <taxon>Comamonadaceae</taxon>
        <taxon>Limnohabitans</taxon>
    </lineage>
</organism>
<reference evidence="1" key="1">
    <citation type="submission" date="2017-04" db="EMBL/GenBank/DDBJ databases">
        <title>Unexpected and diverse lifestyles within the genus Limnohabitans.</title>
        <authorList>
            <person name="Kasalicky V."/>
            <person name="Mehrshad M."/>
            <person name="Andrei S.-A."/>
            <person name="Salcher M."/>
            <person name="Kratochvilova H."/>
            <person name="Simek K."/>
            <person name="Ghai R."/>
        </authorList>
    </citation>
    <scope>NUCLEOTIDE SEQUENCE [LARGE SCALE GENOMIC DNA]</scope>
    <source>
        <strain evidence="1">II-D5</strain>
    </source>
</reference>